<dbReference type="GO" id="GO:0000271">
    <property type="term" value="P:polysaccharide biosynthetic process"/>
    <property type="evidence" value="ECO:0007669"/>
    <property type="project" value="TreeGrafter"/>
</dbReference>
<dbReference type="InterPro" id="IPR011051">
    <property type="entry name" value="RmlC_Cupin_sf"/>
</dbReference>
<dbReference type="PANTHER" id="PTHR21047:SF2">
    <property type="entry name" value="THYMIDINE DIPHOSPHO-4-KETO-RHAMNOSE 3,5-EPIMERASE"/>
    <property type="match status" value="1"/>
</dbReference>
<dbReference type="GO" id="GO:0008830">
    <property type="term" value="F:dTDP-4-dehydrorhamnose 3,5-epimerase activity"/>
    <property type="evidence" value="ECO:0007669"/>
    <property type="project" value="InterPro"/>
</dbReference>
<dbReference type="EMBL" id="BK032497">
    <property type="protein sequence ID" value="DAF42558.1"/>
    <property type="molecule type" value="Genomic_DNA"/>
</dbReference>
<dbReference type="SUPFAM" id="SSF51182">
    <property type="entry name" value="RmlC-like cupins"/>
    <property type="match status" value="1"/>
</dbReference>
<name>A0A8S5RUV1_9CAUD</name>
<dbReference type="Pfam" id="PF00908">
    <property type="entry name" value="dTDP_sugar_isom"/>
    <property type="match status" value="1"/>
</dbReference>
<dbReference type="InterPro" id="IPR014710">
    <property type="entry name" value="RmlC-like_jellyroll"/>
</dbReference>
<evidence type="ECO:0000313" key="1">
    <source>
        <dbReference type="EMBL" id="DAF42558.1"/>
    </source>
</evidence>
<sequence length="151" mass="17610">MKFYYHNFKDLRGNHIKYFANGDDFKVEEVFTTISHKNVLRGFHTSSKQEKLIKVLNGSLHLITVNEETKEITHYDMNVDSEPIFIPLNTWVGYVIKENNTIVNYICSGKFSPETDLTCSPKSFANEWLWPIPYSDIIISEKDDQAEIRTL</sequence>
<dbReference type="Gene3D" id="2.60.120.10">
    <property type="entry name" value="Jelly Rolls"/>
    <property type="match status" value="1"/>
</dbReference>
<organism evidence="1">
    <name type="scientific">Siphoviridae sp. ctHip2</name>
    <dbReference type="NCBI Taxonomy" id="2827830"/>
    <lineage>
        <taxon>Viruses</taxon>
        <taxon>Duplodnaviria</taxon>
        <taxon>Heunggongvirae</taxon>
        <taxon>Uroviricota</taxon>
        <taxon>Caudoviricetes</taxon>
    </lineage>
</organism>
<proteinExistence type="predicted"/>
<protein>
    <submittedName>
        <fullName evidence="1">dTDP-4-dehydrorhamnose 3,5-epimerase</fullName>
    </submittedName>
</protein>
<dbReference type="PANTHER" id="PTHR21047">
    <property type="entry name" value="DTDP-6-DEOXY-D-GLUCOSE-3,5 EPIMERASE"/>
    <property type="match status" value="1"/>
</dbReference>
<reference evidence="1" key="1">
    <citation type="journal article" date="2021" name="Proc. Natl. Acad. Sci. U.S.A.">
        <title>A Catalog of Tens of Thousands of Viruses from Human Metagenomes Reveals Hidden Associations with Chronic Diseases.</title>
        <authorList>
            <person name="Tisza M.J."/>
            <person name="Buck C.B."/>
        </authorList>
    </citation>
    <scope>NUCLEOTIDE SEQUENCE</scope>
    <source>
        <strain evidence="1">CtHip2</strain>
    </source>
</reference>
<accession>A0A8S5RUV1</accession>
<dbReference type="InterPro" id="IPR000888">
    <property type="entry name" value="RmlC-like"/>
</dbReference>